<sequence>MDVGVCHQTGKTGTSSSVQSAGEFIQGLAQQGYQRLTIIRLALAVPTTVSPDQLHQQVTALRMAVRARRGVFEHVLGLIWTSSSVGQDGKVIHSLLIYDGAQVEDDIQRGHEVGRYCVNSVMDGQGRYRNFNQHRQLHGVVSGLGCIRTDVVSEMGWLGFQLCYGMGLVGRPLTIVGVPHGESPARW</sequence>
<evidence type="ECO:0000313" key="1">
    <source>
        <dbReference type="EMBL" id="RKQ60785.1"/>
    </source>
</evidence>
<comment type="caution">
    <text evidence="1">The sequence shown here is derived from an EMBL/GenBank/DDBJ whole genome shotgun (WGS) entry which is preliminary data.</text>
</comment>
<protein>
    <submittedName>
        <fullName evidence="1">Uncharacterized protein</fullName>
    </submittedName>
</protein>
<dbReference type="EMBL" id="RBID01000011">
    <property type="protein sequence ID" value="RKQ60785.1"/>
    <property type="molecule type" value="Genomic_DNA"/>
</dbReference>
<dbReference type="AlphaFoldDB" id="A0A495BIE4"/>
<accession>A0A495BIE4</accession>
<dbReference type="Proteomes" id="UP000279384">
    <property type="component" value="Unassembled WGS sequence"/>
</dbReference>
<proteinExistence type="predicted"/>
<gene>
    <name evidence="1" type="ORF">C8E02_0538</name>
</gene>
<reference evidence="1 2" key="1">
    <citation type="submission" date="2018-10" db="EMBL/GenBank/DDBJ databases">
        <title>Genomic Encyclopedia of Type Strains, Phase IV (KMG-IV): sequencing the most valuable type-strain genomes for metagenomic binning, comparative biology and taxonomic classification.</title>
        <authorList>
            <person name="Goeker M."/>
        </authorList>
    </citation>
    <scope>NUCLEOTIDE SEQUENCE [LARGE SCALE GENOMIC DNA]</scope>
    <source>
        <strain evidence="1 2">DSM 3303</strain>
    </source>
</reference>
<dbReference type="RefSeq" id="WP_120809526.1">
    <property type="nucleotide sequence ID" value="NZ_RBID01000011.1"/>
</dbReference>
<evidence type="ECO:0000313" key="2">
    <source>
        <dbReference type="Proteomes" id="UP000279384"/>
    </source>
</evidence>
<name>A0A495BIE4_VOGIN</name>
<organism evidence="1 2">
    <name type="scientific">Vogesella indigofera</name>
    <name type="common">Pseudomonas indigofera</name>
    <dbReference type="NCBI Taxonomy" id="45465"/>
    <lineage>
        <taxon>Bacteria</taxon>
        <taxon>Pseudomonadati</taxon>
        <taxon>Pseudomonadota</taxon>
        <taxon>Betaproteobacteria</taxon>
        <taxon>Neisseriales</taxon>
        <taxon>Chromobacteriaceae</taxon>
        <taxon>Vogesella</taxon>
    </lineage>
</organism>